<sequence length="1569" mass="181221">MSSSTSAAAGGGDLIHDEGVNHALQFHFDHTQDVEQLLEVARKLLASKNFEAVHAFAAQAHEKLQILENARRTRDLRMKDLTEALTTKAFDKKLTLERDLYQMLPAYVKRTEQAHQQLVLSISQVALSAALTKRSDAKALQVVDRKVGIIDLETLDDEVLTVVRRCLNYVRAPAGVVTLLQQLSAEGLPELVVELGPTCLESIEKLRTEYQQRSTLMHELAVLEQEKERLKPIKKHMPDTQWNRYKQLRLAKAEIARNPVPSYDPQSFQGYDQLTFQLISAILQSLFDARDALGKNLENRNWKPTKKEDRQRTLRYSQWIEQAMGWAFGPNRIEDPNQMIQLAELLNSRKQYSAVLDVAVKVRHRIKQLETFKKEWAAQSVVLQALTQEREQLYKQWKLPEADKWHQLWQLEHQKLIYNSYPGYYWTSFDYLYLNISKLMLTAVIDMKQQNKETEMSEDTSRKVQAIMDEVDDPQQLCELARHIEKRDESEIVIRLGEKCQRNIKEVEDLRLIRAPLTRELLELETEQQKLAKDKKHLPPSQQARLKELQEQIAQLPAWPVYGNVLDPHQYDNLSLDVVRVMTSAILDTKSALEKRIAEMFRKQDPKTIDRKKIERDRQDIKNRINTMVQLCLQKFDNPSYLLKFAKDMRKRKEAEVVLQIVDKAIARINDIDEERQRRYPLVKLIADIREEEKKLFAASKKKLDDEKLKQLQDAEDQLAALPTWPHFAQVHNYHQYDRDRSRVIQTAFKAVIEAKEALEQQIATERFNKSASMMAIEGLDEGGDHSIEKKFGEQKLKVQSWVDHAVKLALTNVRDPEHLVKLVKLAKRKKEIKIAQEVAKNCYNRIAGLEQMREHKDAVAEHIALLQEERTELVAKKKTLDAPQAKNLTELEAQLAAVQPLPQFLSTADEHDDMSNRVTTLLLDATLEKAAELDAKKRGEEVTFEQIDAFETEKQELLETTMTLAKNYTRNPQTMVKFLRRLRDSKQFDFAVQMGDQCRLRLFELAQYRLETQQQEKQRDKLLALKEVTDRQRKSLPIEQTDALREVLLVLRIKAQQPSYFGTSIDYHALNHNLTVEMVETVLQKRKHWEDSIAMNDDLSADDIEVQRKYLTELLANVVKNCLLNIRDIPTLIRLATDLKGKLQYDLVVAVGLHCEEIIADIKQEIEHQEQLRAHHKELEQQILLFSIASADTKPKEKREVIEQRLQESKARIDALAPIEVDNTTLDAYTLQITDLIMDAAKIEGLDDVLRDQAILAFKTDVKTERWDQVRDLCSEEEWASIKQDLVIYVLKQEASNVRAKIELLMKDGLYAQCITIFPSPSGEAGEMELLEQLWKELERNQPTALDQLLGTVSRYMKRYYQEFRHEEVDGLLDRVQLHFPAVMSTLLAAATDMMLLNILPSQYNQFVACLKSFKRRLNGVLNRPQDWDEFFTNFKKKHRGKKRLIQMASLIGDSSWDIGALMANRKLKREKPEPPSDDFGASPSSSSSKAKAPKAAAKKPVLAPRPKSTRAAKKRKLADDEVDTSALVGLEEERDEAEEEREALGMEEGESEYQEEPAAAAEDEEDY</sequence>
<dbReference type="OMA" id="KRCYQEW"/>
<accession>L8GJ73</accession>
<name>L8GJ73_ACACF</name>
<reference evidence="2 3" key="1">
    <citation type="journal article" date="2013" name="Genome Biol.">
        <title>Genome of Acanthamoeba castellanii highlights extensive lateral gene transfer and early evolution of tyrosine kinase signaling.</title>
        <authorList>
            <person name="Clarke M."/>
            <person name="Lohan A.J."/>
            <person name="Liu B."/>
            <person name="Lagkouvardos I."/>
            <person name="Roy S."/>
            <person name="Zafar N."/>
            <person name="Bertelli C."/>
            <person name="Schilde C."/>
            <person name="Kianianmomeni A."/>
            <person name="Burglin T.R."/>
            <person name="Frech C."/>
            <person name="Turcotte B."/>
            <person name="Kopec K.O."/>
            <person name="Synnott J.M."/>
            <person name="Choo C."/>
            <person name="Paponov I."/>
            <person name="Finkler A."/>
            <person name="Soon Heng Tan C."/>
            <person name="Hutchins A.P."/>
            <person name="Weinmeier T."/>
            <person name="Rattei T."/>
            <person name="Chu J.S."/>
            <person name="Gimenez G."/>
            <person name="Irimia M."/>
            <person name="Rigden D.J."/>
            <person name="Fitzpatrick D.A."/>
            <person name="Lorenzo-Morales J."/>
            <person name="Bateman A."/>
            <person name="Chiu C.H."/>
            <person name="Tang P."/>
            <person name="Hegemann P."/>
            <person name="Fromm H."/>
            <person name="Raoult D."/>
            <person name="Greub G."/>
            <person name="Miranda-Saavedra D."/>
            <person name="Chen N."/>
            <person name="Nash P."/>
            <person name="Ginger M.L."/>
            <person name="Horn M."/>
            <person name="Schaap P."/>
            <person name="Caler L."/>
            <person name="Loftus B."/>
        </authorList>
    </citation>
    <scope>NUCLEOTIDE SEQUENCE [LARGE SCALE GENOMIC DNA]</scope>
    <source>
        <strain evidence="2 3">Neff</strain>
    </source>
</reference>
<feature type="compositionally biased region" description="Basic residues" evidence="1">
    <location>
        <begin position="1509"/>
        <end position="1518"/>
    </location>
</feature>
<dbReference type="STRING" id="1257118.L8GJ73"/>
<keyword evidence="3" id="KW-1185">Reference proteome</keyword>
<dbReference type="EMBL" id="KB008103">
    <property type="protein sequence ID" value="ELR12808.1"/>
    <property type="molecule type" value="Genomic_DNA"/>
</dbReference>
<dbReference type="VEuPathDB" id="AmoebaDB:ACA1_093540"/>
<evidence type="ECO:0000313" key="3">
    <source>
        <dbReference type="Proteomes" id="UP000011083"/>
    </source>
</evidence>
<feature type="region of interest" description="Disordered" evidence="1">
    <location>
        <begin position="1469"/>
        <end position="1569"/>
    </location>
</feature>
<dbReference type="GeneID" id="14913211"/>
<evidence type="ECO:0000313" key="2">
    <source>
        <dbReference type="EMBL" id="ELR12808.1"/>
    </source>
</evidence>
<proteinExistence type="predicted"/>
<gene>
    <name evidence="2" type="ORF">ACA1_093540</name>
</gene>
<protein>
    <submittedName>
        <fullName evidence="2">Uncharacterized protein</fullName>
    </submittedName>
</protein>
<feature type="compositionally biased region" description="Acidic residues" evidence="1">
    <location>
        <begin position="1532"/>
        <end position="1569"/>
    </location>
</feature>
<organism evidence="2 3">
    <name type="scientific">Acanthamoeba castellanii (strain ATCC 30010 / Neff)</name>
    <dbReference type="NCBI Taxonomy" id="1257118"/>
    <lineage>
        <taxon>Eukaryota</taxon>
        <taxon>Amoebozoa</taxon>
        <taxon>Discosea</taxon>
        <taxon>Longamoebia</taxon>
        <taxon>Centramoebida</taxon>
        <taxon>Acanthamoebidae</taxon>
        <taxon>Acanthamoeba</taxon>
    </lineage>
</organism>
<dbReference type="Proteomes" id="UP000011083">
    <property type="component" value="Unassembled WGS sequence"/>
</dbReference>
<dbReference type="KEGG" id="acan:ACA1_093540"/>
<dbReference type="OrthoDB" id="19160at2759"/>
<evidence type="ECO:0000256" key="1">
    <source>
        <dbReference type="SAM" id="MobiDB-lite"/>
    </source>
</evidence>
<dbReference type="RefSeq" id="XP_004334821.1">
    <property type="nucleotide sequence ID" value="XM_004334773.1"/>
</dbReference>
<feature type="compositionally biased region" description="Low complexity" evidence="1">
    <location>
        <begin position="1483"/>
        <end position="1502"/>
    </location>
</feature>